<dbReference type="EMBL" id="PGOL01002812">
    <property type="protein sequence ID" value="PKI45000.1"/>
    <property type="molecule type" value="Genomic_DNA"/>
</dbReference>
<reference evidence="2 3" key="1">
    <citation type="submission" date="2017-11" db="EMBL/GenBank/DDBJ databases">
        <title>De-novo sequencing of pomegranate (Punica granatum L.) genome.</title>
        <authorList>
            <person name="Akparov Z."/>
            <person name="Amiraslanov A."/>
            <person name="Hajiyeva S."/>
            <person name="Abbasov M."/>
            <person name="Kaur K."/>
            <person name="Hamwieh A."/>
            <person name="Solovyev V."/>
            <person name="Salamov A."/>
            <person name="Braich B."/>
            <person name="Kosarev P."/>
            <person name="Mahmoud A."/>
            <person name="Hajiyev E."/>
            <person name="Babayeva S."/>
            <person name="Izzatullayeva V."/>
            <person name="Mammadov A."/>
            <person name="Mammadov A."/>
            <person name="Sharifova S."/>
            <person name="Ojaghi J."/>
            <person name="Eynullazada K."/>
            <person name="Bayramov B."/>
            <person name="Abdulazimova A."/>
            <person name="Shahmuradov I."/>
        </authorList>
    </citation>
    <scope>NUCLEOTIDE SEQUENCE [LARGE SCALE GENOMIC DNA]</scope>
    <source>
        <strain evidence="3">cv. AG2017</strain>
        <tissue evidence="2">Leaf</tissue>
    </source>
</reference>
<protein>
    <submittedName>
        <fullName evidence="2">Uncharacterized protein</fullName>
    </submittedName>
</protein>
<sequence length="162" mass="17662">MQNQLAGPGKARKDCFAESTGRTRRGEEGLLCKINGQGLEGRRKKCFVESTGRARRGEEGLLCKINGQGRERCCPTSVDLLEAGVVTGTKSLFRCLAAVAMVCLICRKLVSPLGRLPIGLPKTDFAAKEWLCFADGQLCAARLELWGRSAYISRSTRIQSLP</sequence>
<accession>A0A2I0IMU3</accession>
<evidence type="ECO:0000313" key="2">
    <source>
        <dbReference type="EMBL" id="PKI45000.1"/>
    </source>
</evidence>
<comment type="caution">
    <text evidence="2">The sequence shown here is derived from an EMBL/GenBank/DDBJ whole genome shotgun (WGS) entry which is preliminary data.</text>
</comment>
<name>A0A2I0IMU3_PUNGR</name>
<evidence type="ECO:0000313" key="3">
    <source>
        <dbReference type="Proteomes" id="UP000233551"/>
    </source>
</evidence>
<dbReference type="Proteomes" id="UP000233551">
    <property type="component" value="Unassembled WGS sequence"/>
</dbReference>
<evidence type="ECO:0000256" key="1">
    <source>
        <dbReference type="SAM" id="MobiDB-lite"/>
    </source>
</evidence>
<gene>
    <name evidence="2" type="ORF">CRG98_034607</name>
</gene>
<dbReference type="AlphaFoldDB" id="A0A2I0IMU3"/>
<organism evidence="2 3">
    <name type="scientific">Punica granatum</name>
    <name type="common">Pomegranate</name>
    <dbReference type="NCBI Taxonomy" id="22663"/>
    <lineage>
        <taxon>Eukaryota</taxon>
        <taxon>Viridiplantae</taxon>
        <taxon>Streptophyta</taxon>
        <taxon>Embryophyta</taxon>
        <taxon>Tracheophyta</taxon>
        <taxon>Spermatophyta</taxon>
        <taxon>Magnoliopsida</taxon>
        <taxon>eudicotyledons</taxon>
        <taxon>Gunneridae</taxon>
        <taxon>Pentapetalae</taxon>
        <taxon>rosids</taxon>
        <taxon>malvids</taxon>
        <taxon>Myrtales</taxon>
        <taxon>Lythraceae</taxon>
        <taxon>Punica</taxon>
    </lineage>
</organism>
<proteinExistence type="predicted"/>
<feature type="region of interest" description="Disordered" evidence="1">
    <location>
        <begin position="1"/>
        <end position="20"/>
    </location>
</feature>
<keyword evidence="3" id="KW-1185">Reference proteome</keyword>